<gene>
    <name evidence="1" type="ORF">FOIG_12916</name>
</gene>
<protein>
    <submittedName>
        <fullName evidence="1">Uncharacterized protein</fullName>
    </submittedName>
</protein>
<sequence>MTMKAQEEGFMGPGWYIRIRLKRLIQAKIKIA</sequence>
<organism evidence="1">
    <name type="scientific">Fusarium odoratissimum (strain NRRL 54006)</name>
    <dbReference type="NCBI Taxonomy" id="1089451"/>
    <lineage>
        <taxon>Eukaryota</taxon>
        <taxon>Fungi</taxon>
        <taxon>Dikarya</taxon>
        <taxon>Ascomycota</taxon>
        <taxon>Pezizomycotina</taxon>
        <taxon>Sordariomycetes</taxon>
        <taxon>Hypocreomycetidae</taxon>
        <taxon>Hypocreales</taxon>
        <taxon>Nectriaceae</taxon>
        <taxon>Fusarium</taxon>
        <taxon>Fusarium oxysporum species complex</taxon>
        <taxon>Fusarium oxysporum f. sp. cubense (strain race 4)</taxon>
    </lineage>
</organism>
<name>X0IZP2_FUSO5</name>
<dbReference type="GeneID" id="42038091"/>
<dbReference type="EMBL" id="JH658298">
    <property type="protein sequence ID" value="EXL94362.1"/>
    <property type="molecule type" value="Genomic_DNA"/>
</dbReference>
<evidence type="ECO:0000313" key="1">
    <source>
        <dbReference type="EMBL" id="EXL94362.1"/>
    </source>
</evidence>
<dbReference type="Proteomes" id="UP000030685">
    <property type="component" value="Unassembled WGS sequence"/>
</dbReference>
<accession>X0IZP2</accession>
<dbReference type="HOGENOM" id="CLU_3392381_0_0_1"/>
<reference evidence="1" key="2">
    <citation type="submission" date="2012-05" db="EMBL/GenBank/DDBJ databases">
        <title>The Genome Annotation of Fusarium oxysporum II5.</title>
        <authorList>
            <consortium name="The Broad Institute Genomics Platform"/>
            <person name="Ma L.-J."/>
            <person name="Corby-Kistler H."/>
            <person name="Broz K."/>
            <person name="Gale L.R."/>
            <person name="Jonkers W."/>
            <person name="O'Donnell K."/>
            <person name="Ploetz R."/>
            <person name="Steinberg C."/>
            <person name="Schwartz D.C."/>
            <person name="VanEtten H."/>
            <person name="Zhou S."/>
            <person name="Young S.K."/>
            <person name="Zeng Q."/>
            <person name="Gargeya S."/>
            <person name="Fitzgerald M."/>
            <person name="Abouelleil A."/>
            <person name="Alvarado L."/>
            <person name="Chapman S.B."/>
            <person name="Gainer-Dewar J."/>
            <person name="Goldberg J."/>
            <person name="Griggs A."/>
            <person name="Gujja S."/>
            <person name="Hansen M."/>
            <person name="Howarth C."/>
            <person name="Imamovic A."/>
            <person name="Ireland A."/>
            <person name="Larimer J."/>
            <person name="McCowan C."/>
            <person name="Murphy C."/>
            <person name="Pearson M."/>
            <person name="Poon T.W."/>
            <person name="Priest M."/>
            <person name="Roberts A."/>
            <person name="Saif S."/>
            <person name="Shea T."/>
            <person name="Sykes S."/>
            <person name="Wortman J."/>
            <person name="Nusbaum C."/>
            <person name="Birren B."/>
        </authorList>
    </citation>
    <scope>NUCLEOTIDE SEQUENCE</scope>
    <source>
        <strain evidence="1">54006</strain>
    </source>
</reference>
<reference evidence="1" key="1">
    <citation type="submission" date="2011-11" db="EMBL/GenBank/DDBJ databases">
        <title>The Genome Sequence of Fusarium oxysporum II5.</title>
        <authorList>
            <consortium name="The Broad Institute Genome Sequencing Platform"/>
            <person name="Ma L.-J."/>
            <person name="Gale L.R."/>
            <person name="Schwartz D.C."/>
            <person name="Zhou S."/>
            <person name="Corby-Kistler H."/>
            <person name="Young S.K."/>
            <person name="Zeng Q."/>
            <person name="Gargeya S."/>
            <person name="Fitzgerald M."/>
            <person name="Haas B."/>
            <person name="Abouelleil A."/>
            <person name="Alvarado L."/>
            <person name="Arachchi H.M."/>
            <person name="Berlin A."/>
            <person name="Brown A."/>
            <person name="Chapman S.B."/>
            <person name="Chen Z."/>
            <person name="Dunbar C."/>
            <person name="Freedman E."/>
            <person name="Gearin G."/>
            <person name="Goldberg J."/>
            <person name="Griggs A."/>
            <person name="Gujja S."/>
            <person name="Heiman D."/>
            <person name="Howarth C."/>
            <person name="Larson L."/>
            <person name="Lui A."/>
            <person name="MacDonald P.J.P."/>
            <person name="Montmayeur A."/>
            <person name="Murphy C."/>
            <person name="Neiman D."/>
            <person name="Pearson M."/>
            <person name="Priest M."/>
            <person name="Roberts A."/>
            <person name="Saif S."/>
            <person name="Shea T."/>
            <person name="Shenoy N."/>
            <person name="Sisk P."/>
            <person name="Stolte C."/>
            <person name="Sykes S."/>
            <person name="Wortman J."/>
            <person name="Nusbaum C."/>
            <person name="Birren B."/>
        </authorList>
    </citation>
    <scope>NUCLEOTIDE SEQUENCE [LARGE SCALE GENOMIC DNA]</scope>
    <source>
        <strain evidence="1">54006</strain>
    </source>
</reference>
<dbReference type="VEuPathDB" id="FungiDB:FOIG_12916"/>
<dbReference type="RefSeq" id="XP_031056452.1">
    <property type="nucleotide sequence ID" value="XM_031213878.1"/>
</dbReference>
<proteinExistence type="predicted"/>
<dbReference type="AlphaFoldDB" id="X0IZP2"/>